<dbReference type="Proteomes" id="UP000366051">
    <property type="component" value="Chromosome"/>
</dbReference>
<evidence type="ECO:0000313" key="1">
    <source>
        <dbReference type="EMBL" id="QGG48055.1"/>
    </source>
</evidence>
<gene>
    <name evidence="1" type="ORF">FTV88_1957</name>
</gene>
<protein>
    <submittedName>
        <fullName evidence="1">Uncharacterized protein</fullName>
    </submittedName>
</protein>
<name>A0A5Q2N662_9FIRM</name>
<organism evidence="1 2">
    <name type="scientific">Heliorestis convoluta</name>
    <dbReference type="NCBI Taxonomy" id="356322"/>
    <lineage>
        <taxon>Bacteria</taxon>
        <taxon>Bacillati</taxon>
        <taxon>Bacillota</taxon>
        <taxon>Clostridia</taxon>
        <taxon>Eubacteriales</taxon>
        <taxon>Heliobacteriaceae</taxon>
        <taxon>Heliorestis</taxon>
    </lineage>
</organism>
<dbReference type="AlphaFoldDB" id="A0A5Q2N662"/>
<dbReference type="EMBL" id="CP045875">
    <property type="protein sequence ID" value="QGG48055.1"/>
    <property type="molecule type" value="Genomic_DNA"/>
</dbReference>
<reference evidence="2" key="1">
    <citation type="submission" date="2019-11" db="EMBL/GenBank/DDBJ databases">
        <title>Genome sequence of Heliorestis convoluta strain HH, an alkaliphilic and minimalistic phototrophic bacterium from a soda lake in Egypt.</title>
        <authorList>
            <person name="Dewey E.D."/>
            <person name="Stokes L.M."/>
            <person name="Burchell B.M."/>
            <person name="Shaffer K.N."/>
            <person name="Huntington A.M."/>
            <person name="Baker J.M."/>
            <person name="Nadendla S."/>
            <person name="Giglio M.G."/>
            <person name="Touchman J.W."/>
            <person name="Blankenship R.E."/>
            <person name="Madigan M.T."/>
            <person name="Sattley W.M."/>
        </authorList>
    </citation>
    <scope>NUCLEOTIDE SEQUENCE [LARGE SCALE GENOMIC DNA]</scope>
    <source>
        <strain evidence="2">HH</strain>
    </source>
</reference>
<dbReference type="Gene3D" id="1.25.40.10">
    <property type="entry name" value="Tetratricopeptide repeat domain"/>
    <property type="match status" value="1"/>
</dbReference>
<keyword evidence="2" id="KW-1185">Reference proteome</keyword>
<dbReference type="SUPFAM" id="SSF48452">
    <property type="entry name" value="TPR-like"/>
    <property type="match status" value="1"/>
</dbReference>
<proteinExistence type="predicted"/>
<dbReference type="InterPro" id="IPR011990">
    <property type="entry name" value="TPR-like_helical_dom_sf"/>
</dbReference>
<dbReference type="KEGG" id="hcv:FTV88_1957"/>
<accession>A0A5Q2N662</accession>
<evidence type="ECO:0000313" key="2">
    <source>
        <dbReference type="Proteomes" id="UP000366051"/>
    </source>
</evidence>
<sequence>MMKEELEQQQIKGIESVIQAYENIISMISKDSSFGTEKDLKNYIDNLIDLYTKYINHVIEEDSIQNHENAISYCEKAIELDKNRQDRFFENSKEKLLNRMLKVFTHSDDIDFFKDFYEINDIEVIIDRLIRLNPQKQYYHIVKGDIYKFKIDEFIEKYLGHSNGYNYRSVAGSGYIEIDEKFSMSRIPKKMIEMALDSYNTAISIDSCDFTANKKKLTFLVNLGMHQEALEQCIVTLRLCKKFKELTINNHDTNCDLTNELNKLSTLERHLLYKISDFYSKNLPLE</sequence>